<evidence type="ECO:0000313" key="9">
    <source>
        <dbReference type="EMBL" id="THU47348.1"/>
    </source>
</evidence>
<evidence type="ECO:0000256" key="4">
    <source>
        <dbReference type="ARBA" id="ARBA00022989"/>
    </source>
</evidence>
<evidence type="ECO:0000256" key="6">
    <source>
        <dbReference type="SAM" id="MobiDB-lite"/>
    </source>
</evidence>
<name>A0A4S8IGD4_MUSBA</name>
<dbReference type="PANTHER" id="PTHR13533:SF32">
    <property type="entry name" value="PROTEIN TRICHOME BIREFRINGENCE-LIKE 14"/>
    <property type="match status" value="1"/>
</dbReference>
<evidence type="ECO:0000256" key="2">
    <source>
        <dbReference type="ARBA" id="ARBA00007727"/>
    </source>
</evidence>
<dbReference type="GO" id="GO:0010411">
    <property type="term" value="P:xyloglucan metabolic process"/>
    <property type="evidence" value="ECO:0007669"/>
    <property type="project" value="TreeGrafter"/>
</dbReference>
<dbReference type="GO" id="GO:0045492">
    <property type="term" value="P:xylan biosynthetic process"/>
    <property type="evidence" value="ECO:0007669"/>
    <property type="project" value="TreeGrafter"/>
</dbReference>
<dbReference type="GO" id="GO:0009834">
    <property type="term" value="P:plant-type secondary cell wall biogenesis"/>
    <property type="evidence" value="ECO:0007669"/>
    <property type="project" value="TreeGrafter"/>
</dbReference>
<keyword evidence="5 7" id="KW-0472">Membrane</keyword>
<accession>A0A4S8IGD4</accession>
<sequence length="599" mass="66287">MRRFVYGHDVSVVASHRCVSLRFYSALNPIASPLRRVLAPPPALPVTLLRRRVARRSSFGAVTAGELIRSEICWGLGSTQEDGVLCSLASVFPHFFVDLFLAYYTDLFGGLRSCFESLLCCILGGFIGKTMVLCLGLMVPVVGFCILVVSCFLFLVKVVLFSHFVWMKGGILQKVRGSKLSLVLTALMCTTLVIWAWEKTPALSVIFPPLERFDILSPVVPARTSVTSSDDTHRLASADKNLSAADEMESSSSNETEPGLSLPAKESSATSTPNNSTSDKDLKESPMQEKECNYAKGKWVADTRRPLYSGSACKQWLSGMWACRMQNKTIALIGDSLGRQQFQSLMCMVTGGETSPEVEDVGKDFGLVKAPGALRPDGWAYRFPSTNTTILYYWSASLCELERLNKSDPATHYALHLDRPVTFLKQHLCRFDVLVLNTGHHWNREKFRGNQWEMYAGGMPITDGELADMRNAKNLTLHSIAKWVDSQLLQRPQLKAFVRTMSPRHFVNGDWNTGGSCDNTVPLAGGSEVLQDRSSDPVAEDAVKGTSVTLLDITSLSQLRDEGHISKYTLKASTGMQDCLHWCLPGIPDTWNEILYAQI</sequence>
<feature type="transmembrane region" description="Helical" evidence="7">
    <location>
        <begin position="178"/>
        <end position="197"/>
    </location>
</feature>
<comment type="caution">
    <text evidence="9">The sequence shown here is derived from an EMBL/GenBank/DDBJ whole genome shotgun (WGS) entry which is preliminary data.</text>
</comment>
<feature type="domain" description="Trichome birefringence-like C-terminal" evidence="8">
    <location>
        <begin position="324"/>
        <end position="597"/>
    </location>
</feature>
<dbReference type="AlphaFoldDB" id="A0A4S8IGD4"/>
<dbReference type="GO" id="GO:1990538">
    <property type="term" value="F:xylan O-acetyltransferase activity"/>
    <property type="evidence" value="ECO:0007669"/>
    <property type="project" value="UniProtKB-ARBA"/>
</dbReference>
<dbReference type="GO" id="GO:0000139">
    <property type="term" value="C:Golgi membrane"/>
    <property type="evidence" value="ECO:0007669"/>
    <property type="project" value="UniProtKB-SubCell"/>
</dbReference>
<comment type="similarity">
    <text evidence="2">Belongs to the PC-esterase family. TBL subfamily.</text>
</comment>
<feature type="compositionally biased region" description="Basic and acidic residues" evidence="6">
    <location>
        <begin position="278"/>
        <end position="288"/>
    </location>
</feature>
<evidence type="ECO:0000313" key="10">
    <source>
        <dbReference type="Proteomes" id="UP000317650"/>
    </source>
</evidence>
<evidence type="ECO:0000256" key="3">
    <source>
        <dbReference type="ARBA" id="ARBA00022692"/>
    </source>
</evidence>
<reference evidence="9 10" key="1">
    <citation type="journal article" date="2019" name="Nat. Plants">
        <title>Genome sequencing of Musa balbisiana reveals subgenome evolution and function divergence in polyploid bananas.</title>
        <authorList>
            <person name="Yao X."/>
        </authorList>
    </citation>
    <scope>NUCLEOTIDE SEQUENCE [LARGE SCALE GENOMIC DNA]</scope>
    <source>
        <strain evidence="10">cv. DH-PKW</strain>
        <tissue evidence="9">Leaves</tissue>
    </source>
</reference>
<feature type="region of interest" description="Disordered" evidence="6">
    <location>
        <begin position="242"/>
        <end position="288"/>
    </location>
</feature>
<comment type="subcellular location">
    <subcellularLocation>
        <location evidence="1">Membrane</location>
    </subcellularLocation>
</comment>
<dbReference type="Proteomes" id="UP000317650">
    <property type="component" value="Chromosome 9"/>
</dbReference>
<feature type="compositionally biased region" description="Low complexity" evidence="6">
    <location>
        <begin position="267"/>
        <end position="277"/>
    </location>
</feature>
<evidence type="ECO:0000259" key="8">
    <source>
        <dbReference type="Pfam" id="PF13839"/>
    </source>
</evidence>
<dbReference type="Pfam" id="PF13839">
    <property type="entry name" value="PC-Esterase"/>
    <property type="match status" value="1"/>
</dbReference>
<evidence type="ECO:0000256" key="1">
    <source>
        <dbReference type="ARBA" id="ARBA00004370"/>
    </source>
</evidence>
<keyword evidence="3 7" id="KW-0812">Transmembrane</keyword>
<feature type="transmembrane region" description="Helical" evidence="7">
    <location>
        <begin position="118"/>
        <end position="138"/>
    </location>
</feature>
<evidence type="ECO:0000256" key="5">
    <source>
        <dbReference type="ARBA" id="ARBA00023136"/>
    </source>
</evidence>
<keyword evidence="4 7" id="KW-1133">Transmembrane helix</keyword>
<feature type="transmembrane region" description="Helical" evidence="7">
    <location>
        <begin position="144"/>
        <end position="166"/>
    </location>
</feature>
<dbReference type="InterPro" id="IPR026057">
    <property type="entry name" value="TBL_C"/>
</dbReference>
<evidence type="ECO:0000256" key="7">
    <source>
        <dbReference type="SAM" id="Phobius"/>
    </source>
</evidence>
<organism evidence="9 10">
    <name type="scientific">Musa balbisiana</name>
    <name type="common">Banana</name>
    <dbReference type="NCBI Taxonomy" id="52838"/>
    <lineage>
        <taxon>Eukaryota</taxon>
        <taxon>Viridiplantae</taxon>
        <taxon>Streptophyta</taxon>
        <taxon>Embryophyta</taxon>
        <taxon>Tracheophyta</taxon>
        <taxon>Spermatophyta</taxon>
        <taxon>Magnoliopsida</taxon>
        <taxon>Liliopsida</taxon>
        <taxon>Zingiberales</taxon>
        <taxon>Musaceae</taxon>
        <taxon>Musa</taxon>
    </lineage>
</organism>
<gene>
    <name evidence="9" type="ORF">C4D60_Mb09t14540</name>
</gene>
<dbReference type="PANTHER" id="PTHR13533">
    <property type="entry name" value="N-ACETYLNEURAMINATE 9-O-ACETYLTRANSFERASE"/>
    <property type="match status" value="1"/>
</dbReference>
<dbReference type="EMBL" id="PYDT01000010">
    <property type="protein sequence ID" value="THU47348.1"/>
    <property type="molecule type" value="Genomic_DNA"/>
</dbReference>
<proteinExistence type="inferred from homology"/>
<keyword evidence="10" id="KW-1185">Reference proteome</keyword>
<protein>
    <recommendedName>
        <fullName evidence="8">Trichome birefringence-like C-terminal domain-containing protein</fullName>
    </recommendedName>
</protein>